<dbReference type="AlphaFoldDB" id="A0A4R0Z0Q2"/>
<evidence type="ECO:0000313" key="2">
    <source>
        <dbReference type="EMBL" id="TCI13339.1"/>
    </source>
</evidence>
<keyword evidence="3" id="KW-1185">Reference proteome</keyword>
<feature type="transmembrane region" description="Helical" evidence="1">
    <location>
        <begin position="6"/>
        <end position="24"/>
    </location>
</feature>
<keyword evidence="1" id="KW-0812">Transmembrane</keyword>
<evidence type="ECO:0000313" key="3">
    <source>
        <dbReference type="Proteomes" id="UP000291822"/>
    </source>
</evidence>
<keyword evidence="1" id="KW-0472">Membrane</keyword>
<protein>
    <submittedName>
        <fullName evidence="2">Uncharacterized protein</fullName>
    </submittedName>
</protein>
<feature type="transmembrane region" description="Helical" evidence="1">
    <location>
        <begin position="36"/>
        <end position="53"/>
    </location>
</feature>
<dbReference type="Proteomes" id="UP000291822">
    <property type="component" value="Unassembled WGS sequence"/>
</dbReference>
<keyword evidence="1" id="KW-1133">Transmembrane helix</keyword>
<proteinExistence type="predicted"/>
<evidence type="ECO:0000256" key="1">
    <source>
        <dbReference type="SAM" id="Phobius"/>
    </source>
</evidence>
<accession>A0A4R0Z0Q2</accession>
<feature type="transmembrane region" description="Helical" evidence="1">
    <location>
        <begin position="87"/>
        <end position="112"/>
    </location>
</feature>
<organism evidence="2 3">
    <name type="scientific">Dyella soli</name>
    <dbReference type="NCBI Taxonomy" id="522319"/>
    <lineage>
        <taxon>Bacteria</taxon>
        <taxon>Pseudomonadati</taxon>
        <taxon>Pseudomonadota</taxon>
        <taxon>Gammaproteobacteria</taxon>
        <taxon>Lysobacterales</taxon>
        <taxon>Rhodanobacteraceae</taxon>
        <taxon>Dyella</taxon>
    </lineage>
</organism>
<gene>
    <name evidence="2" type="ORF">EZM97_08690</name>
</gene>
<dbReference type="EMBL" id="SJTG01000001">
    <property type="protein sequence ID" value="TCI13339.1"/>
    <property type="molecule type" value="Genomic_DNA"/>
</dbReference>
<name>A0A4R0Z0Q2_9GAMM</name>
<comment type="caution">
    <text evidence="2">The sequence shown here is derived from an EMBL/GenBank/DDBJ whole genome shotgun (WGS) entry which is preliminary data.</text>
</comment>
<sequence>MATMTAIDFAAVGSLCGGIAIAMFNKGLTDGARNGAARVAWFLVGIAFARAVYRGSLGLIYALEVGDVVAGTRGGGNLLFHRDEHPLWFWLAVSAQTTGMVMVAFLACTCIWKALKKGG</sequence>
<reference evidence="2 3" key="1">
    <citation type="submission" date="2019-02" db="EMBL/GenBank/DDBJ databases">
        <title>Dyella amyloliquefaciens sp. nov., isolated from forest soil.</title>
        <authorList>
            <person name="Gao Z.-H."/>
            <person name="Qiu L.-H."/>
        </authorList>
    </citation>
    <scope>NUCLEOTIDE SEQUENCE [LARGE SCALE GENOMIC DNA]</scope>
    <source>
        <strain evidence="2 3">KACC 12747</strain>
    </source>
</reference>